<comment type="caution">
    <text evidence="2">The sequence shown here is derived from an EMBL/GenBank/DDBJ whole genome shotgun (WGS) entry which is preliminary data.</text>
</comment>
<evidence type="ECO:0008006" key="4">
    <source>
        <dbReference type="Google" id="ProtNLM"/>
    </source>
</evidence>
<keyword evidence="1" id="KW-0472">Membrane</keyword>
<name>A0AAW5HUQ6_9CORY</name>
<dbReference type="RefSeq" id="WP_252930772.1">
    <property type="nucleotide sequence ID" value="NZ_JAEUWV010000001.1"/>
</dbReference>
<keyword evidence="3" id="KW-1185">Reference proteome</keyword>
<protein>
    <recommendedName>
        <fullName evidence="4">DUF2567 domain-containing protein</fullName>
    </recommendedName>
</protein>
<gene>
    <name evidence="2" type="ORF">JMN37_00380</name>
</gene>
<sequence length="177" mass="18425">MQLAQQLDSKPRATIHAGAGLLFVGLVSGVIGGAAWAWLRPPIVTVVSDGSFMIDETETIQNAQFAGLGWLAVVLLVVGLVVGAAGRARRGGGQLAWFVWQLIVAALAGYVVLAVGGMVSGWLTALPEHADGFQDGQRLSVFPIVAPGVALCLAPFVTGLVAWSRMVIRAVDTPEIV</sequence>
<reference evidence="2 3" key="1">
    <citation type="submission" date="2021-01" db="EMBL/GenBank/DDBJ databases">
        <title>Identification and Characterization of Corynebacterium sp.</title>
        <authorList>
            <person name="Luo Q."/>
            <person name="Qu P."/>
            <person name="Chen Q."/>
        </authorList>
    </citation>
    <scope>NUCLEOTIDE SEQUENCE [LARGE SCALE GENOMIC DNA]</scope>
    <source>
        <strain evidence="2 3">MC-18</strain>
    </source>
</reference>
<feature type="transmembrane region" description="Helical" evidence="1">
    <location>
        <begin position="21"/>
        <end position="39"/>
    </location>
</feature>
<feature type="transmembrane region" description="Helical" evidence="1">
    <location>
        <begin position="97"/>
        <end position="119"/>
    </location>
</feature>
<dbReference type="EMBL" id="JAEUWV010000001">
    <property type="protein sequence ID" value="MCO6393446.1"/>
    <property type="molecule type" value="Genomic_DNA"/>
</dbReference>
<feature type="transmembrane region" description="Helical" evidence="1">
    <location>
        <begin position="65"/>
        <end position="85"/>
    </location>
</feature>
<keyword evidence="1" id="KW-1133">Transmembrane helix</keyword>
<organism evidence="2 3">
    <name type="scientific">Corynebacterium lipophilum</name>
    <dbReference type="NCBI Taxonomy" id="2804918"/>
    <lineage>
        <taxon>Bacteria</taxon>
        <taxon>Bacillati</taxon>
        <taxon>Actinomycetota</taxon>
        <taxon>Actinomycetes</taxon>
        <taxon>Mycobacteriales</taxon>
        <taxon>Corynebacteriaceae</taxon>
        <taxon>Corynebacterium</taxon>
    </lineage>
</organism>
<feature type="transmembrane region" description="Helical" evidence="1">
    <location>
        <begin position="139"/>
        <end position="163"/>
    </location>
</feature>
<dbReference type="Proteomes" id="UP001205920">
    <property type="component" value="Unassembled WGS sequence"/>
</dbReference>
<evidence type="ECO:0000313" key="3">
    <source>
        <dbReference type="Proteomes" id="UP001205920"/>
    </source>
</evidence>
<proteinExistence type="predicted"/>
<evidence type="ECO:0000313" key="2">
    <source>
        <dbReference type="EMBL" id="MCO6393446.1"/>
    </source>
</evidence>
<accession>A0AAW5HUQ6</accession>
<keyword evidence="1" id="KW-0812">Transmembrane</keyword>
<dbReference type="AlphaFoldDB" id="A0AAW5HUQ6"/>
<evidence type="ECO:0000256" key="1">
    <source>
        <dbReference type="SAM" id="Phobius"/>
    </source>
</evidence>